<dbReference type="InterPro" id="IPR050708">
    <property type="entry name" value="T6SS_VgrG/RHS"/>
</dbReference>
<dbReference type="NCBIfam" id="TIGR01643">
    <property type="entry name" value="YD_repeat_2x"/>
    <property type="match status" value="1"/>
</dbReference>
<evidence type="ECO:0000256" key="2">
    <source>
        <dbReference type="SAM" id="MobiDB-lite"/>
    </source>
</evidence>
<dbReference type="AlphaFoldDB" id="A0A235B4N2"/>
<gene>
    <name evidence="4" type="ORF">CHM34_13335</name>
</gene>
<protein>
    <recommendedName>
        <fullName evidence="3">Teneurin-like YD-shell domain-containing protein</fullName>
    </recommendedName>
</protein>
<dbReference type="OrthoDB" id="41445at2"/>
<dbReference type="Pfam" id="PF25023">
    <property type="entry name" value="TEN_YD-shell"/>
    <property type="match status" value="1"/>
</dbReference>
<dbReference type="RefSeq" id="WP_094265118.1">
    <property type="nucleotide sequence ID" value="NZ_NOWF01000008.1"/>
</dbReference>
<sequence>MTKRTASPPAKTETAPPHGKTIRFHYDQDKNVTYETDENGDVVARYTYGPDNEPVSMTRGGKTYYYQLNGHGDVVALTDETGQEVATYKYDAFGNVIEETGDIENPYRYAGYRYDEETGFYYLQSRYYNPETGRFLTRDSFEGFEKEPLSQNKYTYVENNPVMGVDPDGYWPRWVKWIWRVGKRYVPWMEYAAWGYVIYRTITAARPVIGL</sequence>
<evidence type="ECO:0000313" key="4">
    <source>
        <dbReference type="EMBL" id="OYD06919.1"/>
    </source>
</evidence>
<dbReference type="InterPro" id="IPR022385">
    <property type="entry name" value="Rhs_assc_core"/>
</dbReference>
<name>A0A235B4N2_9BACL</name>
<dbReference type="Gene3D" id="2.180.10.10">
    <property type="entry name" value="RHS repeat-associated core"/>
    <property type="match status" value="1"/>
</dbReference>
<feature type="region of interest" description="Disordered" evidence="2">
    <location>
        <begin position="1"/>
        <end position="22"/>
    </location>
</feature>
<dbReference type="NCBIfam" id="TIGR03696">
    <property type="entry name" value="Rhs_assc_core"/>
    <property type="match status" value="1"/>
</dbReference>
<dbReference type="EMBL" id="NOWF01000008">
    <property type="protein sequence ID" value="OYD06919.1"/>
    <property type="molecule type" value="Genomic_DNA"/>
</dbReference>
<keyword evidence="5" id="KW-1185">Reference proteome</keyword>
<organism evidence="4 5">
    <name type="scientific">Paludifilum halophilum</name>
    <dbReference type="NCBI Taxonomy" id="1642702"/>
    <lineage>
        <taxon>Bacteria</taxon>
        <taxon>Bacillati</taxon>
        <taxon>Bacillota</taxon>
        <taxon>Bacilli</taxon>
        <taxon>Bacillales</taxon>
        <taxon>Thermoactinomycetaceae</taxon>
        <taxon>Paludifilum</taxon>
    </lineage>
</organism>
<comment type="caution">
    <text evidence="4">The sequence shown here is derived from an EMBL/GenBank/DDBJ whole genome shotgun (WGS) entry which is preliminary data.</text>
</comment>
<reference evidence="4 5" key="1">
    <citation type="submission" date="2017-07" db="EMBL/GenBank/DDBJ databases">
        <title>The genome sequence of Paludifilum halophilum highlights mechanisms for microbial adaptation to high salt environemnts.</title>
        <authorList>
            <person name="Belbahri L."/>
        </authorList>
    </citation>
    <scope>NUCLEOTIDE SEQUENCE [LARGE SCALE GENOMIC DNA]</scope>
    <source>
        <strain evidence="4 5">DSM 102817</strain>
    </source>
</reference>
<evidence type="ECO:0000313" key="5">
    <source>
        <dbReference type="Proteomes" id="UP000215459"/>
    </source>
</evidence>
<evidence type="ECO:0000259" key="3">
    <source>
        <dbReference type="Pfam" id="PF25023"/>
    </source>
</evidence>
<dbReference type="Proteomes" id="UP000215459">
    <property type="component" value="Unassembled WGS sequence"/>
</dbReference>
<keyword evidence="1" id="KW-0677">Repeat</keyword>
<dbReference type="InterPro" id="IPR006530">
    <property type="entry name" value="YD"/>
</dbReference>
<dbReference type="PANTHER" id="PTHR32305">
    <property type="match status" value="1"/>
</dbReference>
<feature type="domain" description="Teneurin-like YD-shell" evidence="3">
    <location>
        <begin position="19"/>
        <end position="162"/>
    </location>
</feature>
<dbReference type="PANTHER" id="PTHR32305:SF17">
    <property type="entry name" value="TRNA NUCLEASE WAPA"/>
    <property type="match status" value="1"/>
</dbReference>
<accession>A0A235B4N2</accession>
<proteinExistence type="predicted"/>
<dbReference type="InterPro" id="IPR056823">
    <property type="entry name" value="TEN-like_YD-shell"/>
</dbReference>
<evidence type="ECO:0000256" key="1">
    <source>
        <dbReference type="ARBA" id="ARBA00022737"/>
    </source>
</evidence>